<name>A0A1C4GS49_9GAMM</name>
<evidence type="ECO:0000259" key="6">
    <source>
        <dbReference type="PROSITE" id="PS50931"/>
    </source>
</evidence>
<keyword evidence="5" id="KW-0804">Transcription</keyword>
<gene>
    <name evidence="7" type="ORF">GA0116959_102103</name>
</gene>
<proteinExistence type="inferred from homology"/>
<keyword evidence="2" id="KW-0805">Transcription regulation</keyword>
<dbReference type="RefSeq" id="WP_092717736.1">
    <property type="nucleotide sequence ID" value="NZ_FMBK01000002.1"/>
</dbReference>
<dbReference type="OrthoDB" id="8479357at2"/>
<dbReference type="Pfam" id="PF00126">
    <property type="entry name" value="HTH_1"/>
    <property type="match status" value="1"/>
</dbReference>
<protein>
    <submittedName>
        <fullName evidence="7">LysR family transcriptional regulator, regulatory protein for tcuABC</fullName>
    </submittedName>
</protein>
<comment type="similarity">
    <text evidence="1">Belongs to the LysR transcriptional regulatory family.</text>
</comment>
<dbReference type="PANTHER" id="PTHR30293">
    <property type="entry name" value="TRANSCRIPTIONAL REGULATORY PROTEIN NAC-RELATED"/>
    <property type="match status" value="1"/>
</dbReference>
<dbReference type="GO" id="GO:0003677">
    <property type="term" value="F:DNA binding"/>
    <property type="evidence" value="ECO:0007669"/>
    <property type="project" value="UniProtKB-KW"/>
</dbReference>
<organism evidence="7 8">
    <name type="scientific">Acinetobacter albensis</name>
    <dbReference type="NCBI Taxonomy" id="1673609"/>
    <lineage>
        <taxon>Bacteria</taxon>
        <taxon>Pseudomonadati</taxon>
        <taxon>Pseudomonadota</taxon>
        <taxon>Gammaproteobacteria</taxon>
        <taxon>Moraxellales</taxon>
        <taxon>Moraxellaceae</taxon>
        <taxon>Acinetobacter</taxon>
    </lineage>
</organism>
<evidence type="ECO:0000256" key="3">
    <source>
        <dbReference type="ARBA" id="ARBA00023125"/>
    </source>
</evidence>
<reference evidence="7 8" key="1">
    <citation type="submission" date="2016-08" db="EMBL/GenBank/DDBJ databases">
        <authorList>
            <person name="Seilhamer J.J."/>
        </authorList>
    </citation>
    <scope>NUCLEOTIDE SEQUENCE [LARGE SCALE GENOMIC DNA]</scope>
    <source>
        <strain evidence="7 8">ANC 4874</strain>
    </source>
</reference>
<evidence type="ECO:0000256" key="5">
    <source>
        <dbReference type="ARBA" id="ARBA00023163"/>
    </source>
</evidence>
<sequence length="309" mass="34187">MELKQFKYFISIVESGSFGKASKKLDVGTSALSQQISKLEDELSTRLLQRNTQGVTPTPAGLAFYKQAQLVIRHMGYAIEGAQSSRLTGHVSVGVSPSIASVLGVPFMKIMAIRYPDIQVHLVESLSGNLSQLINTRQLDLAIIFTNDVDQQWSIQPLLKEQMFLMCTPELLIKNGLDGCLDQGEIDIEQIKKLPLVLPSQRHGLRKFLNQKLDSINVKYEIDGLHLLMDCVAHLDVATIQPSSAFFKPLRNKLCLLKVMEPQLGRINYLISIAEEQLSPASLAAKVAIKHCIKELVSAGVWPSAVLID</sequence>
<feature type="domain" description="HTH lysR-type" evidence="6">
    <location>
        <begin position="1"/>
        <end position="58"/>
    </location>
</feature>
<dbReference type="Gene3D" id="3.40.190.290">
    <property type="match status" value="1"/>
</dbReference>
<dbReference type="PANTHER" id="PTHR30293:SF0">
    <property type="entry name" value="NITROGEN ASSIMILATION REGULATORY PROTEIN NAC"/>
    <property type="match status" value="1"/>
</dbReference>
<dbReference type="Gene3D" id="1.10.10.10">
    <property type="entry name" value="Winged helix-like DNA-binding domain superfamily/Winged helix DNA-binding domain"/>
    <property type="match status" value="1"/>
</dbReference>
<dbReference type="EMBL" id="FMBK01000002">
    <property type="protein sequence ID" value="SCC71009.1"/>
    <property type="molecule type" value="Genomic_DNA"/>
</dbReference>
<dbReference type="SUPFAM" id="SSF53850">
    <property type="entry name" value="Periplasmic binding protein-like II"/>
    <property type="match status" value="1"/>
</dbReference>
<evidence type="ECO:0000313" key="8">
    <source>
        <dbReference type="Proteomes" id="UP000243661"/>
    </source>
</evidence>
<dbReference type="GO" id="GO:2000142">
    <property type="term" value="P:regulation of DNA-templated transcription initiation"/>
    <property type="evidence" value="ECO:0007669"/>
    <property type="project" value="TreeGrafter"/>
</dbReference>
<keyword evidence="4" id="KW-0010">Activator</keyword>
<dbReference type="SUPFAM" id="SSF46785">
    <property type="entry name" value="Winged helix' DNA-binding domain"/>
    <property type="match status" value="1"/>
</dbReference>
<keyword evidence="3" id="KW-0238">DNA-binding</keyword>
<accession>A0A1C4GS49</accession>
<dbReference type="InterPro" id="IPR005119">
    <property type="entry name" value="LysR_subst-bd"/>
</dbReference>
<dbReference type="AlphaFoldDB" id="A0A1C4GS49"/>
<dbReference type="Pfam" id="PF03466">
    <property type="entry name" value="LysR_substrate"/>
    <property type="match status" value="1"/>
</dbReference>
<dbReference type="FunFam" id="1.10.10.10:FF:000001">
    <property type="entry name" value="LysR family transcriptional regulator"/>
    <property type="match status" value="1"/>
</dbReference>
<evidence type="ECO:0000256" key="4">
    <source>
        <dbReference type="ARBA" id="ARBA00023159"/>
    </source>
</evidence>
<evidence type="ECO:0000256" key="1">
    <source>
        <dbReference type="ARBA" id="ARBA00009437"/>
    </source>
</evidence>
<dbReference type="PROSITE" id="PS50931">
    <property type="entry name" value="HTH_LYSR"/>
    <property type="match status" value="1"/>
</dbReference>
<dbReference type="InterPro" id="IPR036390">
    <property type="entry name" value="WH_DNA-bd_sf"/>
</dbReference>
<dbReference type="InterPro" id="IPR036388">
    <property type="entry name" value="WH-like_DNA-bd_sf"/>
</dbReference>
<evidence type="ECO:0000256" key="2">
    <source>
        <dbReference type="ARBA" id="ARBA00023015"/>
    </source>
</evidence>
<evidence type="ECO:0000313" key="7">
    <source>
        <dbReference type="EMBL" id="SCC71009.1"/>
    </source>
</evidence>
<dbReference type="Proteomes" id="UP000243661">
    <property type="component" value="Unassembled WGS sequence"/>
</dbReference>
<dbReference type="InterPro" id="IPR000847">
    <property type="entry name" value="LysR_HTH_N"/>
</dbReference>
<dbReference type="GO" id="GO:0003700">
    <property type="term" value="F:DNA-binding transcription factor activity"/>
    <property type="evidence" value="ECO:0007669"/>
    <property type="project" value="InterPro"/>
</dbReference>